<dbReference type="Pfam" id="PF01817">
    <property type="entry name" value="CM_2"/>
    <property type="match status" value="1"/>
</dbReference>
<dbReference type="STRING" id="742823.HMPREF9465_01438"/>
<dbReference type="RefSeq" id="WP_005435532.1">
    <property type="nucleotide sequence ID" value="NZ_JH815516.1"/>
</dbReference>
<dbReference type="EC" id="5.4.99.5" evidence="1"/>
<evidence type="ECO:0000256" key="1">
    <source>
        <dbReference type="ARBA" id="ARBA00012404"/>
    </source>
</evidence>
<dbReference type="Proteomes" id="UP000005835">
    <property type="component" value="Unassembled WGS sequence"/>
</dbReference>
<dbReference type="InterPro" id="IPR036979">
    <property type="entry name" value="CM_dom_sf"/>
</dbReference>
<dbReference type="SMART" id="SM00830">
    <property type="entry name" value="CM_2"/>
    <property type="match status" value="1"/>
</dbReference>
<dbReference type="SUPFAM" id="SSF48600">
    <property type="entry name" value="Chorismate mutase II"/>
    <property type="match status" value="1"/>
</dbReference>
<dbReference type="InterPro" id="IPR036263">
    <property type="entry name" value="Chorismate_II_sf"/>
</dbReference>
<reference evidence="3 4" key="1">
    <citation type="submission" date="2012-05" db="EMBL/GenBank/DDBJ databases">
        <title>The Genome Sequence of Sutterella wadsworthensis 2_1_59BFAA.</title>
        <authorList>
            <consortium name="The Broad Institute Genome Sequencing Platform"/>
            <person name="Earl A."/>
            <person name="Ward D."/>
            <person name="Feldgarden M."/>
            <person name="Gevers D."/>
            <person name="Daigneault M."/>
            <person name="Strauss J."/>
            <person name="Allen-Vercoe E."/>
            <person name="Walker B."/>
            <person name="Young S.K."/>
            <person name="Zeng Q."/>
            <person name="Gargeya S."/>
            <person name="Fitzgerald M."/>
            <person name="Haas B."/>
            <person name="Abouelleil A."/>
            <person name="Alvarado L."/>
            <person name="Arachchi H.M."/>
            <person name="Berlin A.M."/>
            <person name="Chapman S.B."/>
            <person name="Goldberg J."/>
            <person name="Griggs A."/>
            <person name="Gujja S."/>
            <person name="Hansen M."/>
            <person name="Howarth C."/>
            <person name="Imamovic A."/>
            <person name="Larimer J."/>
            <person name="McCowen C."/>
            <person name="Montmayeur A."/>
            <person name="Murphy C."/>
            <person name="Neiman D."/>
            <person name="Pearson M."/>
            <person name="Priest M."/>
            <person name="Roberts A."/>
            <person name="Saif S."/>
            <person name="Shea T."/>
            <person name="Sisk P."/>
            <person name="Sykes S."/>
            <person name="Wortman J."/>
            <person name="Nusbaum C."/>
            <person name="Birren B."/>
        </authorList>
    </citation>
    <scope>NUCLEOTIDE SEQUENCE [LARGE SCALE GENOMIC DNA]</scope>
    <source>
        <strain evidence="3 4">2_1_59BFAA</strain>
    </source>
</reference>
<keyword evidence="4" id="KW-1185">Reference proteome</keyword>
<proteinExistence type="predicted"/>
<dbReference type="AlphaFoldDB" id="K1KGW1"/>
<dbReference type="GO" id="GO:0046417">
    <property type="term" value="P:chorismate metabolic process"/>
    <property type="evidence" value="ECO:0007669"/>
    <property type="project" value="InterPro"/>
</dbReference>
<protein>
    <recommendedName>
        <fullName evidence="1">chorismate mutase</fullName>
        <ecNumber evidence="1">5.4.99.5</ecNumber>
    </recommendedName>
</protein>
<dbReference type="InterPro" id="IPR002701">
    <property type="entry name" value="CM_II_prokaryot"/>
</dbReference>
<name>K1KGW1_9BURK</name>
<dbReference type="GO" id="GO:0004106">
    <property type="term" value="F:chorismate mutase activity"/>
    <property type="evidence" value="ECO:0007669"/>
    <property type="project" value="UniProtKB-EC"/>
</dbReference>
<evidence type="ECO:0000259" key="2">
    <source>
        <dbReference type="PROSITE" id="PS51168"/>
    </source>
</evidence>
<dbReference type="PROSITE" id="PS51168">
    <property type="entry name" value="CHORISMATE_MUT_2"/>
    <property type="match status" value="1"/>
</dbReference>
<comment type="caution">
    <text evidence="3">The sequence shown here is derived from an EMBL/GenBank/DDBJ whole genome shotgun (WGS) entry which is preliminary data.</text>
</comment>
<organism evidence="3 4">
    <name type="scientific">Sutterella wadsworthensis 2_1_59BFAA</name>
    <dbReference type="NCBI Taxonomy" id="742823"/>
    <lineage>
        <taxon>Bacteria</taxon>
        <taxon>Pseudomonadati</taxon>
        <taxon>Pseudomonadota</taxon>
        <taxon>Betaproteobacteria</taxon>
        <taxon>Burkholderiales</taxon>
        <taxon>Sutterellaceae</taxon>
        <taxon>Sutterella</taxon>
    </lineage>
</organism>
<evidence type="ECO:0000313" key="3">
    <source>
        <dbReference type="EMBL" id="EKB30959.1"/>
    </source>
</evidence>
<dbReference type="EMBL" id="ADMG01000033">
    <property type="protein sequence ID" value="EKB30959.1"/>
    <property type="molecule type" value="Genomic_DNA"/>
</dbReference>
<dbReference type="HOGENOM" id="CLU_1593714_0_0_4"/>
<accession>K1KGW1</accession>
<dbReference type="PATRIC" id="fig|742823.3.peg.1432"/>
<gene>
    <name evidence="3" type="ORF">HMPREF9465_01438</name>
</gene>
<evidence type="ECO:0000313" key="4">
    <source>
        <dbReference type="Proteomes" id="UP000005835"/>
    </source>
</evidence>
<feature type="domain" description="Chorismate mutase" evidence="2">
    <location>
        <begin position="6"/>
        <end position="95"/>
    </location>
</feature>
<sequence>MTDSTTKKPAELESLRADIDRSDEAIVGALRTRLGAVRRIAEVKRLQGLPVYDAVREASLLYKLRSMAGSDVEGVALPVYRTMMAAARRFEAQSQEAGEAVSGTVTLRLRSPADFTAVTEIFAVHDYVPESLSWVNPVIVLSATKPLPASMVRDLREHGIRIEAQNA</sequence>
<dbReference type="Gene3D" id="1.20.59.10">
    <property type="entry name" value="Chorismate mutase"/>
    <property type="match status" value="1"/>
</dbReference>